<gene>
    <name evidence="11" type="ORF">IXC47_08680</name>
</gene>
<sequence>MAFIALQACSCAASAHHVKTILVINPAEVLSPNAQLIDHAMYEVFSESSQKVEILSEYLVKHTDPPSDLELDAIELIAKKYHDRSIDLIVARGERALNFIERNGATIWPGTPAMYYSISSPAIYWRPNSAHISGVFVDHDYAANLALILQLQPDIKRIIQLVQSSHNDEVQTLHTKLNAIATARRPDLKVETVGQKPLPDMLKLVSSLPADTVLLAMTIAGDRDGVRYSSDEILRSISTQASVPVYGMRSSYIGNGVVGGHVMNLSEHGREAGLLALQLLNNPHGGPYTQISQKTRCVIDDRQIQRWGLNFKDIPADCDRPFHIPTFWERNAPQIIAFVLMTAVILLLVFGYQWQRRKRLKADEEANRQRTALAHVARLGSVGELTASIVHEINQPLGAIMANADAATMMLNQQSYPDHELRAILTDIRDDNLRASQIIQKLRVLLSKRSLESKPVSLNEVINTSRSLLGNLAIKHHVTLVIELAPDLPQIMGDSTHLQQVLINLASNAMEAMEAVPPAERTLSIKTEQSNASHICLIVTDQGPGIPTNIMPNIFESFYTTKAEGMGMGLAIVQTIVDVHCGRIEVINEAKGGATFIITLPIAKNCART</sequence>
<reference evidence="11 12" key="1">
    <citation type="submission" date="2020-11" db="EMBL/GenBank/DDBJ databases">
        <title>WGS of Herminiimonas contaminans strain Marseille-Q4544 isolated from planarians Schmidtea mediterranea.</title>
        <authorList>
            <person name="Kangale L."/>
        </authorList>
    </citation>
    <scope>NUCLEOTIDE SEQUENCE [LARGE SCALE GENOMIC DNA]</scope>
    <source>
        <strain evidence="11 12">Marseille-Q4544</strain>
    </source>
</reference>
<dbReference type="SMART" id="SM00388">
    <property type="entry name" value="HisKA"/>
    <property type="match status" value="1"/>
</dbReference>
<dbReference type="EMBL" id="JADOEL010000005">
    <property type="protein sequence ID" value="MBF8177753.1"/>
    <property type="molecule type" value="Genomic_DNA"/>
</dbReference>
<protein>
    <recommendedName>
        <fullName evidence="2">histidine kinase</fullName>
        <ecNumber evidence="2">2.7.13.3</ecNumber>
    </recommendedName>
</protein>
<dbReference type="Proteomes" id="UP000657372">
    <property type="component" value="Unassembled WGS sequence"/>
</dbReference>
<dbReference type="InterPro" id="IPR003594">
    <property type="entry name" value="HATPase_dom"/>
</dbReference>
<evidence type="ECO:0000256" key="8">
    <source>
        <dbReference type="ARBA" id="ARBA00023012"/>
    </source>
</evidence>
<name>A0ABS0ETA9_9BURK</name>
<accession>A0ABS0ETA9</accession>
<dbReference type="RefSeq" id="WP_175626422.1">
    <property type="nucleotide sequence ID" value="NZ_JADOEL010000005.1"/>
</dbReference>
<keyword evidence="9" id="KW-0472">Membrane</keyword>
<dbReference type="PROSITE" id="PS50109">
    <property type="entry name" value="HIS_KIN"/>
    <property type="match status" value="1"/>
</dbReference>
<keyword evidence="5" id="KW-0547">Nucleotide-binding</keyword>
<feature type="domain" description="Histidine kinase" evidence="10">
    <location>
        <begin position="388"/>
        <end position="604"/>
    </location>
</feature>
<dbReference type="InterPro" id="IPR004358">
    <property type="entry name" value="Sig_transdc_His_kin-like_C"/>
</dbReference>
<dbReference type="Pfam" id="PF02518">
    <property type="entry name" value="HATPase_c"/>
    <property type="match status" value="1"/>
</dbReference>
<dbReference type="Gene3D" id="3.30.565.10">
    <property type="entry name" value="Histidine kinase-like ATPase, C-terminal domain"/>
    <property type="match status" value="1"/>
</dbReference>
<dbReference type="Pfam" id="PF04392">
    <property type="entry name" value="ABC_sub_bind"/>
    <property type="match status" value="1"/>
</dbReference>
<dbReference type="InterPro" id="IPR036890">
    <property type="entry name" value="HATPase_C_sf"/>
</dbReference>
<evidence type="ECO:0000313" key="12">
    <source>
        <dbReference type="Proteomes" id="UP000657372"/>
    </source>
</evidence>
<comment type="caution">
    <text evidence="11">The sequence shown here is derived from an EMBL/GenBank/DDBJ whole genome shotgun (WGS) entry which is preliminary data.</text>
</comment>
<evidence type="ECO:0000256" key="2">
    <source>
        <dbReference type="ARBA" id="ARBA00012438"/>
    </source>
</evidence>
<dbReference type="CDD" id="cd00082">
    <property type="entry name" value="HisKA"/>
    <property type="match status" value="1"/>
</dbReference>
<keyword evidence="4" id="KW-0808">Transferase</keyword>
<dbReference type="SMART" id="SM00387">
    <property type="entry name" value="HATPase_c"/>
    <property type="match status" value="1"/>
</dbReference>
<evidence type="ECO:0000256" key="3">
    <source>
        <dbReference type="ARBA" id="ARBA00022553"/>
    </source>
</evidence>
<dbReference type="Gene3D" id="1.10.287.130">
    <property type="match status" value="1"/>
</dbReference>
<keyword evidence="7" id="KW-0067">ATP-binding</keyword>
<keyword evidence="9" id="KW-0812">Transmembrane</keyword>
<proteinExistence type="predicted"/>
<comment type="catalytic activity">
    <reaction evidence="1">
        <text>ATP + protein L-histidine = ADP + protein N-phospho-L-histidine.</text>
        <dbReference type="EC" id="2.7.13.3"/>
    </reaction>
</comment>
<evidence type="ECO:0000256" key="4">
    <source>
        <dbReference type="ARBA" id="ARBA00022679"/>
    </source>
</evidence>
<evidence type="ECO:0000259" key="10">
    <source>
        <dbReference type="PROSITE" id="PS50109"/>
    </source>
</evidence>
<feature type="transmembrane region" description="Helical" evidence="9">
    <location>
        <begin position="335"/>
        <end position="352"/>
    </location>
</feature>
<organism evidence="11 12">
    <name type="scientific">Herminiimonas contaminans</name>
    <dbReference type="NCBI Taxonomy" id="1111140"/>
    <lineage>
        <taxon>Bacteria</taxon>
        <taxon>Pseudomonadati</taxon>
        <taxon>Pseudomonadota</taxon>
        <taxon>Betaproteobacteria</taxon>
        <taxon>Burkholderiales</taxon>
        <taxon>Oxalobacteraceae</taxon>
        <taxon>Herminiimonas</taxon>
    </lineage>
</organism>
<dbReference type="SUPFAM" id="SSF55874">
    <property type="entry name" value="ATPase domain of HSP90 chaperone/DNA topoisomerase II/histidine kinase"/>
    <property type="match status" value="1"/>
</dbReference>
<keyword evidence="6" id="KW-0418">Kinase</keyword>
<keyword evidence="3" id="KW-0597">Phosphoprotein</keyword>
<dbReference type="PANTHER" id="PTHR43065">
    <property type="entry name" value="SENSOR HISTIDINE KINASE"/>
    <property type="match status" value="1"/>
</dbReference>
<evidence type="ECO:0000256" key="1">
    <source>
        <dbReference type="ARBA" id="ARBA00000085"/>
    </source>
</evidence>
<dbReference type="InterPro" id="IPR005467">
    <property type="entry name" value="His_kinase_dom"/>
</dbReference>
<keyword evidence="8" id="KW-0902">Two-component regulatory system</keyword>
<dbReference type="InterPro" id="IPR007487">
    <property type="entry name" value="ABC_transpt-TYRBP-like"/>
</dbReference>
<evidence type="ECO:0000313" key="11">
    <source>
        <dbReference type="EMBL" id="MBF8177753.1"/>
    </source>
</evidence>
<keyword evidence="12" id="KW-1185">Reference proteome</keyword>
<evidence type="ECO:0000256" key="6">
    <source>
        <dbReference type="ARBA" id="ARBA00022777"/>
    </source>
</evidence>
<dbReference type="Pfam" id="PF00512">
    <property type="entry name" value="HisKA"/>
    <property type="match status" value="1"/>
</dbReference>
<dbReference type="InterPro" id="IPR003661">
    <property type="entry name" value="HisK_dim/P_dom"/>
</dbReference>
<dbReference type="InterPro" id="IPR036097">
    <property type="entry name" value="HisK_dim/P_sf"/>
</dbReference>
<dbReference type="PRINTS" id="PR00344">
    <property type="entry name" value="BCTRLSENSOR"/>
</dbReference>
<keyword evidence="9" id="KW-1133">Transmembrane helix</keyword>
<dbReference type="Gene3D" id="3.40.50.2300">
    <property type="match status" value="2"/>
</dbReference>
<dbReference type="PANTHER" id="PTHR43065:SF10">
    <property type="entry name" value="PEROXIDE STRESS-ACTIVATED HISTIDINE KINASE MAK3"/>
    <property type="match status" value="1"/>
</dbReference>
<evidence type="ECO:0000256" key="7">
    <source>
        <dbReference type="ARBA" id="ARBA00022840"/>
    </source>
</evidence>
<dbReference type="EC" id="2.7.13.3" evidence="2"/>
<dbReference type="SUPFAM" id="SSF47384">
    <property type="entry name" value="Homodimeric domain of signal transducing histidine kinase"/>
    <property type="match status" value="1"/>
</dbReference>
<evidence type="ECO:0000256" key="5">
    <source>
        <dbReference type="ARBA" id="ARBA00022741"/>
    </source>
</evidence>
<evidence type="ECO:0000256" key="9">
    <source>
        <dbReference type="SAM" id="Phobius"/>
    </source>
</evidence>